<dbReference type="InterPro" id="IPR034756">
    <property type="entry name" value="T2SSM_b"/>
</dbReference>
<dbReference type="NCBIfam" id="NF040576">
    <property type="entry name" value="T2SS_GspM_XpsM"/>
    <property type="match status" value="1"/>
</dbReference>
<dbReference type="OrthoDB" id="5732699at2"/>
<dbReference type="Gene3D" id="3.30.70.60">
    <property type="match status" value="1"/>
</dbReference>
<dbReference type="STRING" id="1122198.SAMN02745729_101403"/>
<keyword evidence="3" id="KW-1185">Reference proteome</keyword>
<dbReference type="Pfam" id="PF10741">
    <property type="entry name" value="T2SSM_b"/>
    <property type="match status" value="1"/>
</dbReference>
<organism evidence="2 3">
    <name type="scientific">Marinobacterium iners DSM 11526</name>
    <dbReference type="NCBI Taxonomy" id="1122198"/>
    <lineage>
        <taxon>Bacteria</taxon>
        <taxon>Pseudomonadati</taxon>
        <taxon>Pseudomonadota</taxon>
        <taxon>Gammaproteobacteria</taxon>
        <taxon>Oceanospirillales</taxon>
        <taxon>Oceanospirillaceae</taxon>
        <taxon>Marinobacterium</taxon>
    </lineage>
</organism>
<sequence>MIRMFAGSRAARLLAGIILLIVVLLLIVAFNMYDRYQRYQAEIESMQPRIAQLQGLLMAHENIKASAEEAGLELSEYTYPAGQDEAALNSDLQKTARSIFADAGMHVTGSQILSSKPTETLTQLMLDLNVSGSFESFEAALQGLKNVRPRILVDHLRIEPVPRLRGEKTQVLTVNARLFVYKEGG</sequence>
<evidence type="ECO:0000313" key="2">
    <source>
        <dbReference type="EMBL" id="SEA07838.1"/>
    </source>
</evidence>
<dbReference type="AlphaFoldDB" id="A0A1H3YAD3"/>
<name>A0A1H3YAD3_9GAMM</name>
<gene>
    <name evidence="2" type="ORF">SAMN02745729_101403</name>
</gene>
<evidence type="ECO:0000256" key="1">
    <source>
        <dbReference type="SAM" id="Phobius"/>
    </source>
</evidence>
<keyword evidence="1" id="KW-1133">Transmembrane helix</keyword>
<accession>A0A1H3YAD3</accession>
<evidence type="ECO:0000313" key="3">
    <source>
        <dbReference type="Proteomes" id="UP000242469"/>
    </source>
</evidence>
<reference evidence="3" key="1">
    <citation type="submission" date="2016-10" db="EMBL/GenBank/DDBJ databases">
        <authorList>
            <person name="Varghese N."/>
            <person name="Submissions S."/>
        </authorList>
    </citation>
    <scope>NUCLEOTIDE SEQUENCE [LARGE SCALE GENOMIC DNA]</scope>
    <source>
        <strain evidence="3">DSM 11526</strain>
    </source>
</reference>
<dbReference type="InterPro" id="IPR014717">
    <property type="entry name" value="Transl_elong_EF1B/ribsomal_bS6"/>
</dbReference>
<keyword evidence="1" id="KW-0812">Transmembrane</keyword>
<dbReference type="RefSeq" id="WP_091822278.1">
    <property type="nucleotide sequence ID" value="NZ_FNRJ01000001.1"/>
</dbReference>
<proteinExistence type="predicted"/>
<dbReference type="EMBL" id="FNRJ01000001">
    <property type="protein sequence ID" value="SEA07838.1"/>
    <property type="molecule type" value="Genomic_DNA"/>
</dbReference>
<feature type="transmembrane region" description="Helical" evidence="1">
    <location>
        <begin position="12"/>
        <end position="33"/>
    </location>
</feature>
<keyword evidence="1" id="KW-0472">Membrane</keyword>
<protein>
    <submittedName>
        <fullName evidence="2">Type II secretion system (T2SS), protein M subtype b</fullName>
    </submittedName>
</protein>
<dbReference type="Proteomes" id="UP000242469">
    <property type="component" value="Unassembled WGS sequence"/>
</dbReference>